<dbReference type="RefSeq" id="XP_003956252.1">
    <property type="nucleotide sequence ID" value="XM_003956203.1"/>
</dbReference>
<comment type="subcellular location">
    <subcellularLocation>
        <location evidence="1">Mitochondrion membrane</location>
    </subcellularLocation>
</comment>
<dbReference type="HOGENOM" id="CLU_172736_1_2_1"/>
<dbReference type="EMBL" id="HE650823">
    <property type="protein sequence ID" value="CCF57117.1"/>
    <property type="molecule type" value="Genomic_DNA"/>
</dbReference>
<dbReference type="AlphaFoldDB" id="H2ARW7"/>
<dbReference type="Proteomes" id="UP000005220">
    <property type="component" value="Chromosome 3"/>
</dbReference>
<evidence type="ECO:0000256" key="2">
    <source>
        <dbReference type="ARBA" id="ARBA00023128"/>
    </source>
</evidence>
<dbReference type="GO" id="GO:0065003">
    <property type="term" value="P:protein-containing complex assembly"/>
    <property type="evidence" value="ECO:0007669"/>
    <property type="project" value="EnsemblFungi"/>
</dbReference>
<dbReference type="GO" id="GO:0005743">
    <property type="term" value="C:mitochondrial inner membrane"/>
    <property type="evidence" value="ECO:0007669"/>
    <property type="project" value="EnsemblFungi"/>
</dbReference>
<protein>
    <recommendedName>
        <fullName evidence="6">ATP synthase subunit K, mitochondrial</fullName>
    </recommendedName>
</protein>
<dbReference type="STRING" id="1071382.H2ARW7"/>
<dbReference type="InterPro" id="IPR021278">
    <property type="entry name" value="ATP19"/>
</dbReference>
<evidence type="ECO:0000313" key="4">
    <source>
        <dbReference type="EMBL" id="CCF57117.1"/>
    </source>
</evidence>
<evidence type="ECO:0000256" key="3">
    <source>
        <dbReference type="ARBA" id="ARBA00023136"/>
    </source>
</evidence>
<organism evidence="4 5">
    <name type="scientific">Kazachstania africana (strain ATCC 22294 / BCRC 22015 / CBS 2517 / CECT 1963 / NBRC 1671 / NRRL Y-8276)</name>
    <name type="common">Yeast</name>
    <name type="synonym">Kluyveromyces africanus</name>
    <dbReference type="NCBI Taxonomy" id="1071382"/>
    <lineage>
        <taxon>Eukaryota</taxon>
        <taxon>Fungi</taxon>
        <taxon>Dikarya</taxon>
        <taxon>Ascomycota</taxon>
        <taxon>Saccharomycotina</taxon>
        <taxon>Saccharomycetes</taxon>
        <taxon>Saccharomycetales</taxon>
        <taxon>Saccharomycetaceae</taxon>
        <taxon>Kazachstania</taxon>
    </lineage>
</organism>
<evidence type="ECO:0008006" key="6">
    <source>
        <dbReference type="Google" id="ProtNLM"/>
    </source>
</evidence>
<dbReference type="PANTHER" id="PTHR28074">
    <property type="entry name" value="ATP SYNTHASE SUBUNIT K, MITOCHONDRIAL"/>
    <property type="match status" value="1"/>
</dbReference>
<dbReference type="GO" id="GO:0045259">
    <property type="term" value="C:proton-transporting ATP synthase complex"/>
    <property type="evidence" value="ECO:0007669"/>
    <property type="project" value="EnsemblFungi"/>
</dbReference>
<dbReference type="Pfam" id="PF11022">
    <property type="entry name" value="ATP19"/>
    <property type="match status" value="1"/>
</dbReference>
<sequence>MGNTYQIMGRAFQPHQLALATLGTVSLLILPSNFSSKSGKAAEIKADSKEEEDFIRNYISTHKGKESS</sequence>
<dbReference type="KEGG" id="kaf:KAFR_0C01220"/>
<evidence type="ECO:0000313" key="5">
    <source>
        <dbReference type="Proteomes" id="UP000005220"/>
    </source>
</evidence>
<proteinExistence type="predicted"/>
<gene>
    <name evidence="4" type="primary">KAFR0C01220</name>
    <name evidence="4" type="ORF">KAFR_0C01220</name>
</gene>
<dbReference type="FunCoup" id="H2ARW7">
    <property type="interactions" value="117"/>
</dbReference>
<evidence type="ECO:0000256" key="1">
    <source>
        <dbReference type="ARBA" id="ARBA00004325"/>
    </source>
</evidence>
<keyword evidence="2" id="KW-0496">Mitochondrion</keyword>
<dbReference type="GeneID" id="13885036"/>
<reference evidence="4 5" key="1">
    <citation type="journal article" date="2011" name="Proc. Natl. Acad. Sci. U.S.A.">
        <title>Evolutionary erosion of yeast sex chromosomes by mating-type switching accidents.</title>
        <authorList>
            <person name="Gordon J.L."/>
            <person name="Armisen D."/>
            <person name="Proux-Wera E."/>
            <person name="Oheigeartaigh S.S."/>
            <person name="Byrne K.P."/>
            <person name="Wolfe K.H."/>
        </authorList>
    </citation>
    <scope>NUCLEOTIDE SEQUENCE [LARGE SCALE GENOMIC DNA]</scope>
    <source>
        <strain evidence="5">ATCC 22294 / BCRC 22015 / CBS 2517 / CECT 1963 / NBRC 1671 / NRRL Y-8276</strain>
    </source>
</reference>
<name>H2ARW7_KAZAF</name>
<accession>H2ARW7</accession>
<dbReference type="OrthoDB" id="2094445at2759"/>
<dbReference type="InParanoid" id="H2ARW7"/>
<dbReference type="GO" id="GO:0015986">
    <property type="term" value="P:proton motive force-driven ATP synthesis"/>
    <property type="evidence" value="ECO:0007669"/>
    <property type="project" value="EnsemblFungi"/>
</dbReference>
<dbReference type="PANTHER" id="PTHR28074:SF1">
    <property type="entry name" value="ATP SYNTHASE SUBUNIT K, MITOCHONDRIAL"/>
    <property type="match status" value="1"/>
</dbReference>
<keyword evidence="3" id="KW-0472">Membrane</keyword>
<keyword evidence="5" id="KW-1185">Reference proteome</keyword>
<dbReference type="eggNOG" id="ENOG502S99W">
    <property type="taxonomic scope" value="Eukaryota"/>
</dbReference>